<reference evidence="4" key="1">
    <citation type="journal article" date="2024" name="Algal Res.">
        <title>Biochemical, toxicological and genomic investigation of a high-biomass producing Limnothrix strain isolated from Italian shallow drinking water reservoir.</title>
        <authorList>
            <person name="Simonazzi M."/>
            <person name="Shishido T.K."/>
            <person name="Delbaje E."/>
            <person name="Wahlsten M."/>
            <person name="Fewer D.P."/>
            <person name="Sivonen K."/>
            <person name="Pezzolesi L."/>
            <person name="Pistocchi R."/>
        </authorList>
    </citation>
    <scope>NUCLEOTIDE SEQUENCE [LARGE SCALE GENOMIC DNA]</scope>
    <source>
        <strain evidence="4">LRLZ20PSL1</strain>
    </source>
</reference>
<dbReference type="InterPro" id="IPR011047">
    <property type="entry name" value="Quinoprotein_ADH-like_sf"/>
</dbReference>
<evidence type="ECO:0000256" key="1">
    <source>
        <dbReference type="SAM" id="MobiDB-lite"/>
    </source>
</evidence>
<feature type="region of interest" description="Disordered" evidence="1">
    <location>
        <begin position="69"/>
        <end position="91"/>
    </location>
</feature>
<dbReference type="Proteomes" id="UP001604335">
    <property type="component" value="Unassembled WGS sequence"/>
</dbReference>
<dbReference type="RefSeq" id="WP_393015573.1">
    <property type="nucleotide sequence ID" value="NZ_JAZAQF010000095.1"/>
</dbReference>
<dbReference type="InterPro" id="IPR008893">
    <property type="entry name" value="WGR_domain"/>
</dbReference>
<dbReference type="Pfam" id="PF05406">
    <property type="entry name" value="WGR"/>
    <property type="match status" value="1"/>
</dbReference>
<dbReference type="Gene3D" id="2.20.140.10">
    <property type="entry name" value="WGR domain"/>
    <property type="match status" value="1"/>
</dbReference>
<dbReference type="PANTHER" id="PTHR30634">
    <property type="entry name" value="OUTER MEMBRANE LOLAB LIPOPROTEIN INSERTION APPARATUS"/>
    <property type="match status" value="1"/>
</dbReference>
<dbReference type="Pfam" id="PF13360">
    <property type="entry name" value="PQQ_2"/>
    <property type="match status" value="1"/>
</dbReference>
<dbReference type="SMART" id="SM00773">
    <property type="entry name" value="WGR"/>
    <property type="match status" value="1"/>
</dbReference>
<dbReference type="PANTHER" id="PTHR30634:SF13">
    <property type="entry name" value="PROTEIN YEHF"/>
    <property type="match status" value="1"/>
</dbReference>
<evidence type="ECO:0000313" key="3">
    <source>
        <dbReference type="EMBL" id="MFG3819592.1"/>
    </source>
</evidence>
<sequence>MSHSVTYLELSEADGGSHKFYEVTVQDTTVSIRYGRIGDSGRLQTQDYPTPEKAQAAAQKKIQEKLRKGYEPAVQGGRPKRSVTRRQVTSSRSTARSAPVLWQFNSGAAAFGIFIGPTACWVGNQSGQVFALDLEGQVLNQFQLPDGVKCLVADDLWFYAGCDDGNVYDLSGKLPRLAYEIEENIDIYWLDIYDGWLGVSDQNGQVALFHPEDEECNWTRLSTGQAGWMVRCDDQGIYHGHSNGITCYDFLEGRVQWQQSTKGSVLFGWQGCSTVYAGTSSKLVYEFSKQGELLTQCQCDSAVYSCAADAEGQYIFAGDNCSSIYCFDRTGTRLWKLASGCGSALSMQWHDRRLYLVTTNGYLACLDVSPEAIEAAQQGQIPAPAEILAPQRAGTAVSDVVERVSSPGEGIVVQCVRDRDKLRVRVLSPGYHADWNVQFPRNVREEGAKYVVSELRESARGQFYRVCGEIKRLVD</sequence>
<dbReference type="Gene3D" id="2.130.10.10">
    <property type="entry name" value="YVTN repeat-like/Quinoprotein amine dehydrogenase"/>
    <property type="match status" value="1"/>
</dbReference>
<accession>A0ABW7CEM3</accession>
<feature type="domain" description="WGR" evidence="2">
    <location>
        <begin position="1"/>
        <end position="84"/>
    </location>
</feature>
<dbReference type="CDD" id="cd07996">
    <property type="entry name" value="WGR_MMR_like"/>
    <property type="match status" value="1"/>
</dbReference>
<dbReference type="PROSITE" id="PS51977">
    <property type="entry name" value="WGR"/>
    <property type="match status" value="1"/>
</dbReference>
<dbReference type="EMBL" id="JAZAQF010000095">
    <property type="protein sequence ID" value="MFG3819592.1"/>
    <property type="molecule type" value="Genomic_DNA"/>
</dbReference>
<dbReference type="InterPro" id="IPR050458">
    <property type="entry name" value="LolB"/>
</dbReference>
<gene>
    <name evidence="3" type="ORF">VPK24_18255</name>
</gene>
<protein>
    <submittedName>
        <fullName evidence="3">WGR domain-containing protein</fullName>
    </submittedName>
</protein>
<dbReference type="SUPFAM" id="SSF50998">
    <property type="entry name" value="Quinoprotein alcohol dehydrogenase-like"/>
    <property type="match status" value="1"/>
</dbReference>
<comment type="caution">
    <text evidence="3">The sequence shown here is derived from an EMBL/GenBank/DDBJ whole genome shotgun (WGS) entry which is preliminary data.</text>
</comment>
<evidence type="ECO:0000313" key="4">
    <source>
        <dbReference type="Proteomes" id="UP001604335"/>
    </source>
</evidence>
<dbReference type="InterPro" id="IPR036930">
    <property type="entry name" value="WGR_dom_sf"/>
</dbReference>
<proteinExistence type="predicted"/>
<dbReference type="InterPro" id="IPR002372">
    <property type="entry name" value="PQQ_rpt_dom"/>
</dbReference>
<dbReference type="SUPFAM" id="SSF142921">
    <property type="entry name" value="WGR domain-like"/>
    <property type="match status" value="1"/>
</dbReference>
<keyword evidence="4" id="KW-1185">Reference proteome</keyword>
<evidence type="ECO:0000259" key="2">
    <source>
        <dbReference type="PROSITE" id="PS51977"/>
    </source>
</evidence>
<organism evidence="3 4">
    <name type="scientific">Limnothrix redekei LRLZ20PSL1</name>
    <dbReference type="NCBI Taxonomy" id="3112953"/>
    <lineage>
        <taxon>Bacteria</taxon>
        <taxon>Bacillati</taxon>
        <taxon>Cyanobacteriota</taxon>
        <taxon>Cyanophyceae</taxon>
        <taxon>Pseudanabaenales</taxon>
        <taxon>Pseudanabaenaceae</taxon>
        <taxon>Limnothrix</taxon>
    </lineage>
</organism>
<dbReference type="Gene3D" id="2.40.10.480">
    <property type="match status" value="1"/>
</dbReference>
<name>A0ABW7CEM3_9CYAN</name>
<dbReference type="InterPro" id="IPR049809">
    <property type="entry name" value="YehF/YfeS-like_WGR"/>
</dbReference>
<dbReference type="InterPro" id="IPR015943">
    <property type="entry name" value="WD40/YVTN_repeat-like_dom_sf"/>
</dbReference>